<gene>
    <name evidence="1" type="ORF">E3U43_007616</name>
</gene>
<proteinExistence type="predicted"/>
<accession>A0ACD3Q4K9</accession>
<organism evidence="1 2">
    <name type="scientific">Larimichthys crocea</name>
    <name type="common">Large yellow croaker</name>
    <name type="synonym">Pseudosciaena crocea</name>
    <dbReference type="NCBI Taxonomy" id="215358"/>
    <lineage>
        <taxon>Eukaryota</taxon>
        <taxon>Metazoa</taxon>
        <taxon>Chordata</taxon>
        <taxon>Craniata</taxon>
        <taxon>Vertebrata</taxon>
        <taxon>Euteleostomi</taxon>
        <taxon>Actinopterygii</taxon>
        <taxon>Neopterygii</taxon>
        <taxon>Teleostei</taxon>
        <taxon>Neoteleostei</taxon>
        <taxon>Acanthomorphata</taxon>
        <taxon>Eupercaria</taxon>
        <taxon>Sciaenidae</taxon>
        <taxon>Larimichthys</taxon>
    </lineage>
</organism>
<dbReference type="Proteomes" id="UP000793456">
    <property type="component" value="Chromosome XXIV"/>
</dbReference>
<dbReference type="EMBL" id="CM011697">
    <property type="protein sequence ID" value="TMS02076.1"/>
    <property type="molecule type" value="Genomic_DNA"/>
</dbReference>
<protein>
    <submittedName>
        <fullName evidence="1">Uncharacterized protein</fullName>
    </submittedName>
</protein>
<evidence type="ECO:0000313" key="1">
    <source>
        <dbReference type="EMBL" id="TMS02076.1"/>
    </source>
</evidence>
<reference evidence="1" key="1">
    <citation type="submission" date="2018-11" db="EMBL/GenBank/DDBJ databases">
        <title>The sequence and de novo assembly of Larimichthys crocea genome using PacBio and Hi-C technologies.</title>
        <authorList>
            <person name="Xu P."/>
            <person name="Chen B."/>
            <person name="Zhou Z."/>
            <person name="Ke Q."/>
            <person name="Wu Y."/>
            <person name="Bai H."/>
            <person name="Pu F."/>
        </authorList>
    </citation>
    <scope>NUCLEOTIDE SEQUENCE</scope>
    <source>
        <tissue evidence="1">Muscle</tissue>
    </source>
</reference>
<keyword evidence="2" id="KW-1185">Reference proteome</keyword>
<sequence length="212" mass="23546">MRLLVLTCLLAVCLAQKPHPCSSPPLMSGALSVSTQNEKLWAYGQYLYDLLGERVRISELGTFQNKTFTYDVLMLFRQATMYEINEHDRTCKKKALKDDFQPWAVPKDASLLGQVILGSSSAPGEGLLVNTWMGDLPQKAGKYISTVTEFGCIPVSTAYNTDQFGWMMTSFFNNVIGISDPGRLNPPDFCTGAEVKAEDEPVDFLSLFHSIN</sequence>
<comment type="caution">
    <text evidence="1">The sequence shown here is derived from an EMBL/GenBank/DDBJ whole genome shotgun (WGS) entry which is preliminary data.</text>
</comment>
<name>A0ACD3Q4K9_LARCR</name>
<evidence type="ECO:0000313" key="2">
    <source>
        <dbReference type="Proteomes" id="UP000793456"/>
    </source>
</evidence>